<gene>
    <name evidence="1" type="ORF">ABRP34_11525</name>
</gene>
<protein>
    <submittedName>
        <fullName evidence="1">Uncharacterized protein</fullName>
    </submittedName>
</protein>
<name>A0AAU8ELA2_9MICC</name>
<sequence length="96" mass="10952">MALNRATPRKHVEWSLLINALVEIRHQDNVIRTGFVEDAMPDSSALWLAADAVHPRQLFEAAQGHQVWVTPQELSGDLNYRMTTTQIFRNSSGRRL</sequence>
<accession>A0AAU8ELA2</accession>
<organism evidence="1">
    <name type="scientific">Arthrobacter sp. K5</name>
    <dbReference type="NCBI Taxonomy" id="2839623"/>
    <lineage>
        <taxon>Bacteria</taxon>
        <taxon>Bacillati</taxon>
        <taxon>Actinomycetota</taxon>
        <taxon>Actinomycetes</taxon>
        <taxon>Micrococcales</taxon>
        <taxon>Micrococcaceae</taxon>
        <taxon>Arthrobacter</taxon>
    </lineage>
</organism>
<reference evidence="1" key="1">
    <citation type="submission" date="2024-06" db="EMBL/GenBank/DDBJ databases">
        <title>Biodegradation of dimethachlon by Arthrobacter sp. K5: mechanistic insights and ecological implications.</title>
        <authorList>
            <person name="Hu S."/>
            <person name="Lu P."/>
        </authorList>
    </citation>
    <scope>NUCLEOTIDE SEQUENCE</scope>
    <source>
        <strain evidence="1">K5</strain>
    </source>
</reference>
<proteinExistence type="predicted"/>
<dbReference type="EMBL" id="CP159279">
    <property type="protein sequence ID" value="XCH09492.1"/>
    <property type="molecule type" value="Genomic_DNA"/>
</dbReference>
<evidence type="ECO:0000313" key="1">
    <source>
        <dbReference type="EMBL" id="XCH09492.1"/>
    </source>
</evidence>
<dbReference type="AlphaFoldDB" id="A0AAU8ELA2"/>
<dbReference type="RefSeq" id="WP_353710295.1">
    <property type="nucleotide sequence ID" value="NZ_CP159279.1"/>
</dbReference>